<reference evidence="1 2" key="1">
    <citation type="journal article" date="2018" name="Front. Plant Sci.">
        <title>Red Clover (Trifolium pratense) and Zigzag Clover (T. medium) - A Picture of Genomic Similarities and Differences.</title>
        <authorList>
            <person name="Dluhosova J."/>
            <person name="Istvanek J."/>
            <person name="Nedelnik J."/>
            <person name="Repkova J."/>
        </authorList>
    </citation>
    <scope>NUCLEOTIDE SEQUENCE [LARGE SCALE GENOMIC DNA]</scope>
    <source>
        <strain evidence="2">cv. 10/8</strain>
        <tissue evidence="1">Leaf</tissue>
    </source>
</reference>
<comment type="caution">
    <text evidence="1">The sequence shown here is derived from an EMBL/GenBank/DDBJ whole genome shotgun (WGS) entry which is preliminary data.</text>
</comment>
<name>A0A392NWC4_9FABA</name>
<feature type="non-terminal residue" evidence="1">
    <location>
        <position position="164"/>
    </location>
</feature>
<evidence type="ECO:0000313" key="2">
    <source>
        <dbReference type="Proteomes" id="UP000265520"/>
    </source>
</evidence>
<accession>A0A392NWC4</accession>
<dbReference type="AlphaFoldDB" id="A0A392NWC4"/>
<dbReference type="Proteomes" id="UP000265520">
    <property type="component" value="Unassembled WGS sequence"/>
</dbReference>
<keyword evidence="2" id="KW-1185">Reference proteome</keyword>
<proteinExistence type="predicted"/>
<dbReference type="EMBL" id="LXQA010054352">
    <property type="protein sequence ID" value="MCI04113.1"/>
    <property type="molecule type" value="Genomic_DNA"/>
</dbReference>
<organism evidence="1 2">
    <name type="scientific">Trifolium medium</name>
    <dbReference type="NCBI Taxonomy" id="97028"/>
    <lineage>
        <taxon>Eukaryota</taxon>
        <taxon>Viridiplantae</taxon>
        <taxon>Streptophyta</taxon>
        <taxon>Embryophyta</taxon>
        <taxon>Tracheophyta</taxon>
        <taxon>Spermatophyta</taxon>
        <taxon>Magnoliopsida</taxon>
        <taxon>eudicotyledons</taxon>
        <taxon>Gunneridae</taxon>
        <taxon>Pentapetalae</taxon>
        <taxon>rosids</taxon>
        <taxon>fabids</taxon>
        <taxon>Fabales</taxon>
        <taxon>Fabaceae</taxon>
        <taxon>Papilionoideae</taxon>
        <taxon>50 kb inversion clade</taxon>
        <taxon>NPAAA clade</taxon>
        <taxon>Hologalegina</taxon>
        <taxon>IRL clade</taxon>
        <taxon>Trifolieae</taxon>
        <taxon>Trifolium</taxon>
    </lineage>
</organism>
<evidence type="ECO:0000313" key="1">
    <source>
        <dbReference type="EMBL" id="MCI04113.1"/>
    </source>
</evidence>
<sequence>MLTTKLKNCTNEMNDWGQQLRNKYRREIEECRAKLELLRNTTIGSNQGRFEEVNRRISILLAQEEAFWKQRATVYWLRDGDTNSRFFHATASARKKRNEITKLKNEEGNTMDSQHELCDIAMSYFKQLFSPGQQSTDTVLDYIAPTITDINNEQLIAPFQIKEF</sequence>
<protein>
    <submittedName>
        <fullName evidence="1">Uncharacterized protein</fullName>
    </submittedName>
</protein>